<proteinExistence type="predicted"/>
<feature type="domain" description="Myb/SANT-like DNA-binding" evidence="1">
    <location>
        <begin position="11"/>
        <end position="55"/>
    </location>
</feature>
<dbReference type="Pfam" id="PF13837">
    <property type="entry name" value="Myb_DNA-bind_4"/>
    <property type="match status" value="1"/>
</dbReference>
<evidence type="ECO:0000313" key="3">
    <source>
        <dbReference type="Proteomes" id="UP000765507"/>
    </source>
</evidence>
<accession>A0A8T1SWQ8</accession>
<evidence type="ECO:0000313" key="2">
    <source>
        <dbReference type="EMBL" id="KAG6933662.1"/>
    </source>
</evidence>
<protein>
    <recommendedName>
        <fullName evidence="1">Myb/SANT-like DNA-binding domain-containing protein</fullName>
    </recommendedName>
</protein>
<dbReference type="Gene3D" id="1.10.10.60">
    <property type="entry name" value="Homeodomain-like"/>
    <property type="match status" value="1"/>
</dbReference>
<dbReference type="InterPro" id="IPR044822">
    <property type="entry name" value="Myb_DNA-bind_4"/>
</dbReference>
<gene>
    <name evidence="2" type="ORF">G0U57_018597</name>
</gene>
<evidence type="ECO:0000259" key="1">
    <source>
        <dbReference type="Pfam" id="PF13837"/>
    </source>
</evidence>
<reference evidence="2 3" key="1">
    <citation type="journal article" date="2020" name="G3 (Bethesda)">
        <title>Draft Genome of the Common Snapping Turtle, Chelydra serpentina, a Model for Phenotypic Plasticity in Reptiles.</title>
        <authorList>
            <person name="Das D."/>
            <person name="Singh S.K."/>
            <person name="Bierstedt J."/>
            <person name="Erickson A."/>
            <person name="Galli G.L.J."/>
            <person name="Crossley D.A. 2nd"/>
            <person name="Rhen T."/>
        </authorList>
    </citation>
    <scope>NUCLEOTIDE SEQUENCE [LARGE SCALE GENOMIC DNA]</scope>
    <source>
        <strain evidence="2">KW</strain>
    </source>
</reference>
<dbReference type="OrthoDB" id="691673at2759"/>
<name>A0A8T1SWQ8_CHESE</name>
<dbReference type="Proteomes" id="UP000765507">
    <property type="component" value="Unassembled WGS sequence"/>
</dbReference>
<sequence>MQSQNHKRAPAWTEQEVLDLIALWGEESVQAELRFKRRNANIYAKISKGMMGRGY</sequence>
<dbReference type="EMBL" id="JAHGAV010000069">
    <property type="protein sequence ID" value="KAG6933662.1"/>
    <property type="molecule type" value="Genomic_DNA"/>
</dbReference>
<comment type="caution">
    <text evidence="2">The sequence shown here is derived from an EMBL/GenBank/DDBJ whole genome shotgun (WGS) entry which is preliminary data.</text>
</comment>
<dbReference type="AlphaFoldDB" id="A0A8T1SWQ8"/>
<keyword evidence="3" id="KW-1185">Reference proteome</keyword>
<organism evidence="2 3">
    <name type="scientific">Chelydra serpentina</name>
    <name type="common">Snapping turtle</name>
    <name type="synonym">Testudo serpentina</name>
    <dbReference type="NCBI Taxonomy" id="8475"/>
    <lineage>
        <taxon>Eukaryota</taxon>
        <taxon>Metazoa</taxon>
        <taxon>Chordata</taxon>
        <taxon>Craniata</taxon>
        <taxon>Vertebrata</taxon>
        <taxon>Euteleostomi</taxon>
        <taxon>Archelosauria</taxon>
        <taxon>Testudinata</taxon>
        <taxon>Testudines</taxon>
        <taxon>Cryptodira</taxon>
        <taxon>Durocryptodira</taxon>
        <taxon>Americhelydia</taxon>
        <taxon>Chelydroidea</taxon>
        <taxon>Chelydridae</taxon>
        <taxon>Chelydra</taxon>
    </lineage>
</organism>
<feature type="non-terminal residue" evidence="2">
    <location>
        <position position="55"/>
    </location>
</feature>